<dbReference type="EC" id="1.5.1.-" evidence="3"/>
<evidence type="ECO:0000256" key="1">
    <source>
        <dbReference type="ARBA" id="ARBA00023002"/>
    </source>
</evidence>
<protein>
    <submittedName>
        <fullName evidence="3">Flavin reductase</fullName>
        <ecNumber evidence="3">1.5.1.-</ecNumber>
    </submittedName>
</protein>
<evidence type="ECO:0000313" key="4">
    <source>
        <dbReference type="Proteomes" id="UP000528964"/>
    </source>
</evidence>
<dbReference type="Gene3D" id="2.30.110.10">
    <property type="entry name" value="Electron Transport, Fmn-binding Protein, Chain A"/>
    <property type="match status" value="1"/>
</dbReference>
<evidence type="ECO:0000259" key="2">
    <source>
        <dbReference type="SMART" id="SM00903"/>
    </source>
</evidence>
<dbReference type="AlphaFoldDB" id="A0A7W6GGM8"/>
<comment type="caution">
    <text evidence="3">The sequence shown here is derived from an EMBL/GenBank/DDBJ whole genome shotgun (WGS) entry which is preliminary data.</text>
</comment>
<dbReference type="GO" id="GO:0010181">
    <property type="term" value="F:FMN binding"/>
    <property type="evidence" value="ECO:0007669"/>
    <property type="project" value="InterPro"/>
</dbReference>
<dbReference type="SMART" id="SM00903">
    <property type="entry name" value="Flavin_Reduct"/>
    <property type="match status" value="1"/>
</dbReference>
<dbReference type="InterPro" id="IPR050268">
    <property type="entry name" value="NADH-dep_flavin_reductase"/>
</dbReference>
<gene>
    <name evidence="3" type="ORF">GGR24_002918</name>
</gene>
<proteinExistence type="predicted"/>
<dbReference type="Pfam" id="PF01613">
    <property type="entry name" value="Flavin_Reduct"/>
    <property type="match status" value="1"/>
</dbReference>
<dbReference type="SUPFAM" id="SSF50475">
    <property type="entry name" value="FMN-binding split barrel"/>
    <property type="match status" value="1"/>
</dbReference>
<keyword evidence="1 3" id="KW-0560">Oxidoreductase</keyword>
<dbReference type="InterPro" id="IPR012349">
    <property type="entry name" value="Split_barrel_FMN-bd"/>
</dbReference>
<accession>A0A7W6GGM8</accession>
<name>A0A7W6GGM8_9HYPH</name>
<keyword evidence="4" id="KW-1185">Reference proteome</keyword>
<dbReference type="Proteomes" id="UP000528964">
    <property type="component" value="Unassembled WGS sequence"/>
</dbReference>
<dbReference type="EMBL" id="JACIDR010000005">
    <property type="protein sequence ID" value="MBB3974237.1"/>
    <property type="molecule type" value="Genomic_DNA"/>
</dbReference>
<dbReference type="PANTHER" id="PTHR30466:SF1">
    <property type="entry name" value="FMN REDUCTASE (NADH) RUTF"/>
    <property type="match status" value="1"/>
</dbReference>
<dbReference type="RefSeq" id="WP_183396087.1">
    <property type="nucleotide sequence ID" value="NZ_JACIDR010000005.1"/>
</dbReference>
<dbReference type="GO" id="GO:0042602">
    <property type="term" value="F:riboflavin reductase (NADPH) activity"/>
    <property type="evidence" value="ECO:0007669"/>
    <property type="project" value="TreeGrafter"/>
</dbReference>
<organism evidence="3 4">
    <name type="scientific">Hansschlegelia beijingensis</name>
    <dbReference type="NCBI Taxonomy" id="1133344"/>
    <lineage>
        <taxon>Bacteria</taxon>
        <taxon>Pseudomonadati</taxon>
        <taxon>Pseudomonadota</taxon>
        <taxon>Alphaproteobacteria</taxon>
        <taxon>Hyphomicrobiales</taxon>
        <taxon>Methylopilaceae</taxon>
        <taxon>Hansschlegelia</taxon>
    </lineage>
</organism>
<evidence type="ECO:0000313" key="3">
    <source>
        <dbReference type="EMBL" id="MBB3974237.1"/>
    </source>
</evidence>
<feature type="domain" description="Flavin reductase like" evidence="2">
    <location>
        <begin position="24"/>
        <end position="168"/>
    </location>
</feature>
<reference evidence="3 4" key="1">
    <citation type="submission" date="2020-08" db="EMBL/GenBank/DDBJ databases">
        <title>Genomic Encyclopedia of Type Strains, Phase IV (KMG-IV): sequencing the most valuable type-strain genomes for metagenomic binning, comparative biology and taxonomic classification.</title>
        <authorList>
            <person name="Goeker M."/>
        </authorList>
    </citation>
    <scope>NUCLEOTIDE SEQUENCE [LARGE SCALE GENOMIC DNA]</scope>
    <source>
        <strain evidence="3 4">DSM 25481</strain>
    </source>
</reference>
<dbReference type="PANTHER" id="PTHR30466">
    <property type="entry name" value="FLAVIN REDUCTASE"/>
    <property type="match status" value="1"/>
</dbReference>
<sequence length="175" mass="18067">MSALATTRARKPENSLVDDFKAAFRRLASGVCVVTFEKSGELHGFTATSVTSISASPPMLLFCVSNRSSSFASMAEGLEVGVSILSASQRPLAERFAKRADGGGYPDVEISRLDDGAPVLSGALAGVSGRVTRIASAGENIVLFCEVGMARHAPDGTPLLYGDGSYLAPQPAAGV</sequence>
<dbReference type="GO" id="GO:0006208">
    <property type="term" value="P:pyrimidine nucleobase catabolic process"/>
    <property type="evidence" value="ECO:0007669"/>
    <property type="project" value="TreeGrafter"/>
</dbReference>
<dbReference type="InterPro" id="IPR002563">
    <property type="entry name" value="Flavin_Rdtase-like_dom"/>
</dbReference>